<sequence length="106" mass="11363">MLAWPDGEDGSFHRRGREDPAVVRSFVVAAALSPSVFDASAPSSPSTRPNRTSRFASGHSVRCGGMFVFVICGRWLQQASISRIDGYGGIHHRPSPSELLSVPPLG</sequence>
<protein>
    <submittedName>
        <fullName evidence="1">Uncharacterized protein</fullName>
    </submittedName>
</protein>
<reference evidence="1" key="1">
    <citation type="submission" date="2015-04" db="UniProtKB">
        <authorList>
            <consortium name="EnsemblPlants"/>
        </authorList>
    </citation>
    <scope>IDENTIFICATION</scope>
</reference>
<name>A0A0E0K8F3_ORYPU</name>
<proteinExistence type="predicted"/>
<evidence type="ECO:0000313" key="2">
    <source>
        <dbReference type="Proteomes" id="UP000026962"/>
    </source>
</evidence>
<evidence type="ECO:0000313" key="1">
    <source>
        <dbReference type="EnsemblPlants" id="OPUNC03G02480.1"/>
    </source>
</evidence>
<organism evidence="1">
    <name type="scientific">Oryza punctata</name>
    <name type="common">Red rice</name>
    <dbReference type="NCBI Taxonomy" id="4537"/>
    <lineage>
        <taxon>Eukaryota</taxon>
        <taxon>Viridiplantae</taxon>
        <taxon>Streptophyta</taxon>
        <taxon>Embryophyta</taxon>
        <taxon>Tracheophyta</taxon>
        <taxon>Spermatophyta</taxon>
        <taxon>Magnoliopsida</taxon>
        <taxon>Liliopsida</taxon>
        <taxon>Poales</taxon>
        <taxon>Poaceae</taxon>
        <taxon>BOP clade</taxon>
        <taxon>Oryzoideae</taxon>
        <taxon>Oryzeae</taxon>
        <taxon>Oryzinae</taxon>
        <taxon>Oryza</taxon>
    </lineage>
</organism>
<reference evidence="1" key="2">
    <citation type="submission" date="2018-05" db="EMBL/GenBank/DDBJ databases">
        <title>OpunRS2 (Oryza punctata Reference Sequence Version 2).</title>
        <authorList>
            <person name="Zhang J."/>
            <person name="Kudrna D."/>
            <person name="Lee S."/>
            <person name="Talag J."/>
            <person name="Welchert J."/>
            <person name="Wing R.A."/>
        </authorList>
    </citation>
    <scope>NUCLEOTIDE SEQUENCE [LARGE SCALE GENOMIC DNA]</scope>
</reference>
<dbReference type="Proteomes" id="UP000026962">
    <property type="component" value="Chromosome 3"/>
</dbReference>
<accession>A0A0E0K8F3</accession>
<dbReference type="Gramene" id="OPUNC03G02480.1">
    <property type="protein sequence ID" value="OPUNC03G02480.1"/>
    <property type="gene ID" value="OPUNC03G02480"/>
</dbReference>
<dbReference type="AlphaFoldDB" id="A0A0E0K8F3"/>
<dbReference type="EnsemblPlants" id="OPUNC03G02480.1">
    <property type="protein sequence ID" value="OPUNC03G02480.1"/>
    <property type="gene ID" value="OPUNC03G02480"/>
</dbReference>
<keyword evidence="2" id="KW-1185">Reference proteome</keyword>
<dbReference type="HOGENOM" id="CLU_2227543_0_0_1"/>